<dbReference type="Proteomes" id="UP000002029">
    <property type="component" value="Chromosome"/>
</dbReference>
<dbReference type="RefSeq" id="WP_012887301.1">
    <property type="nucleotide sequence ID" value="NC_013595.1"/>
</dbReference>
<reference evidence="2 3" key="1">
    <citation type="journal article" date="2010" name="Stand. Genomic Sci.">
        <title>Complete genome sequence of Streptosporangium roseum type strain (NI 9100).</title>
        <authorList>
            <person name="Nolan M."/>
            <person name="Sikorski J."/>
            <person name="Jando M."/>
            <person name="Lucas S."/>
            <person name="Lapidus A."/>
            <person name="Glavina Del Rio T."/>
            <person name="Chen F."/>
            <person name="Tice H."/>
            <person name="Pitluck S."/>
            <person name="Cheng J.F."/>
            <person name="Chertkov O."/>
            <person name="Sims D."/>
            <person name="Meincke L."/>
            <person name="Brettin T."/>
            <person name="Han C."/>
            <person name="Detter J.C."/>
            <person name="Bruce D."/>
            <person name="Goodwin L."/>
            <person name="Land M."/>
            <person name="Hauser L."/>
            <person name="Chang Y.J."/>
            <person name="Jeffries C.D."/>
            <person name="Ivanova N."/>
            <person name="Mavromatis K."/>
            <person name="Mikhailova N."/>
            <person name="Chen A."/>
            <person name="Palaniappan K."/>
            <person name="Chain P."/>
            <person name="Rohde M."/>
            <person name="Goker M."/>
            <person name="Bristow J."/>
            <person name="Eisen J.A."/>
            <person name="Markowitz V."/>
            <person name="Hugenholtz P."/>
            <person name="Kyrpides N.C."/>
            <person name="Klenk H.P."/>
        </authorList>
    </citation>
    <scope>NUCLEOTIDE SEQUENCE [LARGE SCALE GENOMIC DNA]</scope>
    <source>
        <strain evidence="3">ATCC 12428 / DSM 43021 / JCM 3005 / NI 9100</strain>
    </source>
</reference>
<sequence>MDEITLLGAALPDAPPPTPEAVARARARLTAHGVRRRRHPTWTLIIGASMATAAVITAVALAATLLAPAPPSVLETPKTGEHLLRELADRVEKLSPGTGAYWRVQGTRVNRYAVGTGPTRYWIASRGEVRQWTPRKPGALYVQETELSGIRPDTPRDEKIWRKQGSPDRWRLPKCESSSPPCAPTALADKRSRREYRIMGDVPDPGLGGLTIAELDALPTDPARLRERLEGYRKAEQKRGLKRSWEEFLKAAVRDMTVTPVSPGLRAALLRLYVEQPGAEVAREDSDPLGRPAIAIDLETKGYFQLGTRMVPITKEILLDPRTGEGMAERSVTTDAEGGFPKGTVAHYVVVEKMGWTDERPKLPSGCRLKAGVTCR</sequence>
<dbReference type="eggNOG" id="ENOG5032XGF">
    <property type="taxonomic scope" value="Bacteria"/>
</dbReference>
<dbReference type="EMBL" id="CP001814">
    <property type="protein sequence ID" value="ACZ83555.1"/>
    <property type="molecule type" value="Genomic_DNA"/>
</dbReference>
<evidence type="ECO:0000313" key="3">
    <source>
        <dbReference type="Proteomes" id="UP000002029"/>
    </source>
</evidence>
<accession>D2B2S8</accession>
<organism evidence="2 3">
    <name type="scientific">Streptosporangium roseum (strain ATCC 12428 / DSM 43021 / JCM 3005 / KCTC 9067 / NCIMB 10171 / NRRL 2505 / NI 9100)</name>
    <dbReference type="NCBI Taxonomy" id="479432"/>
    <lineage>
        <taxon>Bacteria</taxon>
        <taxon>Bacillati</taxon>
        <taxon>Actinomycetota</taxon>
        <taxon>Actinomycetes</taxon>
        <taxon>Streptosporangiales</taxon>
        <taxon>Streptosporangiaceae</taxon>
        <taxon>Streptosporangium</taxon>
    </lineage>
</organism>
<evidence type="ECO:0000313" key="2">
    <source>
        <dbReference type="EMBL" id="ACZ83555.1"/>
    </source>
</evidence>
<dbReference type="OrthoDB" id="3472748at2"/>
<dbReference type="HOGENOM" id="CLU_058211_0_0_11"/>
<keyword evidence="1" id="KW-1133">Transmembrane helix</keyword>
<proteinExistence type="predicted"/>
<protein>
    <recommendedName>
        <fullName evidence="4">CU044_5270 family protein</fullName>
    </recommendedName>
</protein>
<feature type="transmembrane region" description="Helical" evidence="1">
    <location>
        <begin position="42"/>
        <end position="67"/>
    </location>
</feature>
<dbReference type="KEGG" id="sro:Sros_0531"/>
<evidence type="ECO:0008006" key="4">
    <source>
        <dbReference type="Google" id="ProtNLM"/>
    </source>
</evidence>
<dbReference type="InterPro" id="IPR047789">
    <property type="entry name" value="CU044_5270-like"/>
</dbReference>
<dbReference type="STRING" id="479432.Sros_0531"/>
<keyword evidence="1" id="KW-0812">Transmembrane</keyword>
<name>D2B2S8_STRRD</name>
<keyword evidence="1" id="KW-0472">Membrane</keyword>
<dbReference type="AlphaFoldDB" id="D2B2S8"/>
<keyword evidence="3" id="KW-1185">Reference proteome</keyword>
<evidence type="ECO:0000256" key="1">
    <source>
        <dbReference type="SAM" id="Phobius"/>
    </source>
</evidence>
<gene>
    <name evidence="2" type="ordered locus">Sros_0531</name>
</gene>
<dbReference type="NCBIfam" id="NF038083">
    <property type="entry name" value="CU044_5270_fam"/>
    <property type="match status" value="1"/>
</dbReference>